<dbReference type="EMBL" id="BKAJ01000038">
    <property type="protein sequence ID" value="GEP55503.1"/>
    <property type="molecule type" value="Genomic_DNA"/>
</dbReference>
<dbReference type="GO" id="GO:0030976">
    <property type="term" value="F:thiamine pyrophosphate binding"/>
    <property type="evidence" value="ECO:0007669"/>
    <property type="project" value="TreeGrafter"/>
</dbReference>
<sequence>MKMFAAAGLALSAIAFGVGTSAWSPANAQAQAATAKLCDNPRQMDGFKTCANLEKAKAEGAFVLYSTDPEQGQVKLLAAFNKMFPEIKTSYVRLQAGALYAKVLSERQAKSYLVDVIQISDMGMILDFQRRGGFRQYISPQMDAFKPEYKSKPEGFWTWGSIIMAGIAYNPNNVSAAEAPKTWQDLLDPKWKDAINVKVSNSGLQHGVWYVLKPILGLEYFKKFAENKPRAFDSYVQQYGRLVDGQDKIIMGAQYSGYIEFKAKGAPLAFVFPETGVPAVSETYGIVQDGPHPNAAELFMDWFLAPVGQQALADALLLHSPRADVPPPGGGVALKDMKLLFPADWDAFEKDRPDFAKEWDRIVGARR</sequence>
<dbReference type="Gene3D" id="3.40.190.10">
    <property type="entry name" value="Periplasmic binding protein-like II"/>
    <property type="match status" value="2"/>
</dbReference>
<protein>
    <submittedName>
        <fullName evidence="3">ABC transporter substrate-binding protein</fullName>
    </submittedName>
</protein>
<name>A0A512N999_9HYPH</name>
<accession>A0A512N999</accession>
<dbReference type="GO" id="GO:0030975">
    <property type="term" value="F:thiamine binding"/>
    <property type="evidence" value="ECO:0007669"/>
    <property type="project" value="TreeGrafter"/>
</dbReference>
<gene>
    <name evidence="3" type="ORF">RSO01_26690</name>
</gene>
<dbReference type="GO" id="GO:0030288">
    <property type="term" value="C:outer membrane-bounded periplasmic space"/>
    <property type="evidence" value="ECO:0007669"/>
    <property type="project" value="TreeGrafter"/>
</dbReference>
<keyword evidence="1 2" id="KW-0732">Signal</keyword>
<evidence type="ECO:0000256" key="2">
    <source>
        <dbReference type="SAM" id="SignalP"/>
    </source>
</evidence>
<reference evidence="3 4" key="1">
    <citation type="submission" date="2019-07" db="EMBL/GenBank/DDBJ databases">
        <title>Whole genome shotgun sequence of Reyranella soli NBRC 108950.</title>
        <authorList>
            <person name="Hosoyama A."/>
            <person name="Uohara A."/>
            <person name="Ohji S."/>
            <person name="Ichikawa N."/>
        </authorList>
    </citation>
    <scope>NUCLEOTIDE SEQUENCE [LARGE SCALE GENOMIC DNA]</scope>
    <source>
        <strain evidence="3 4">NBRC 108950</strain>
    </source>
</reference>
<comment type="caution">
    <text evidence="3">The sequence shown here is derived from an EMBL/GenBank/DDBJ whole genome shotgun (WGS) entry which is preliminary data.</text>
</comment>
<organism evidence="3 4">
    <name type="scientific">Reyranella soli</name>
    <dbReference type="NCBI Taxonomy" id="1230389"/>
    <lineage>
        <taxon>Bacteria</taxon>
        <taxon>Pseudomonadati</taxon>
        <taxon>Pseudomonadota</taxon>
        <taxon>Alphaproteobacteria</taxon>
        <taxon>Hyphomicrobiales</taxon>
        <taxon>Reyranellaceae</taxon>
        <taxon>Reyranella</taxon>
    </lineage>
</organism>
<dbReference type="PANTHER" id="PTHR30006">
    <property type="entry name" value="THIAMINE-BINDING PERIPLASMIC PROTEIN-RELATED"/>
    <property type="match status" value="1"/>
</dbReference>
<feature type="signal peptide" evidence="2">
    <location>
        <begin position="1"/>
        <end position="28"/>
    </location>
</feature>
<dbReference type="Pfam" id="PF13343">
    <property type="entry name" value="SBP_bac_6"/>
    <property type="match status" value="1"/>
</dbReference>
<dbReference type="AlphaFoldDB" id="A0A512N999"/>
<evidence type="ECO:0000313" key="4">
    <source>
        <dbReference type="Proteomes" id="UP000321058"/>
    </source>
</evidence>
<feature type="chain" id="PRO_5021722631" evidence="2">
    <location>
        <begin position="29"/>
        <end position="367"/>
    </location>
</feature>
<dbReference type="SUPFAM" id="SSF53850">
    <property type="entry name" value="Periplasmic binding protein-like II"/>
    <property type="match status" value="1"/>
</dbReference>
<dbReference type="RefSeq" id="WP_170303035.1">
    <property type="nucleotide sequence ID" value="NZ_BKAJ01000038.1"/>
</dbReference>
<proteinExistence type="predicted"/>
<dbReference type="PANTHER" id="PTHR30006:SF2">
    <property type="entry name" value="ABC TRANSPORTER SUBSTRATE-BINDING PROTEIN"/>
    <property type="match status" value="1"/>
</dbReference>
<evidence type="ECO:0000256" key="1">
    <source>
        <dbReference type="ARBA" id="ARBA00022729"/>
    </source>
</evidence>
<evidence type="ECO:0000313" key="3">
    <source>
        <dbReference type="EMBL" id="GEP55503.1"/>
    </source>
</evidence>
<dbReference type="GO" id="GO:0015888">
    <property type="term" value="P:thiamine transport"/>
    <property type="evidence" value="ECO:0007669"/>
    <property type="project" value="TreeGrafter"/>
</dbReference>
<dbReference type="Proteomes" id="UP000321058">
    <property type="component" value="Unassembled WGS sequence"/>
</dbReference>
<keyword evidence="4" id="KW-1185">Reference proteome</keyword>